<sequence length="101" mass="10473">MPTRRCGAAEEFSRAPTGRCRDFIPGLPYGHRTGAAEAFRPYGGAVRKALPTAPGQRPTTQWHPGATGPHMAGSREDGDGDRDGRAAADDGPGGDRTGADA</sequence>
<keyword evidence="3" id="KW-1185">Reference proteome</keyword>
<evidence type="ECO:0000256" key="1">
    <source>
        <dbReference type="SAM" id="MobiDB-lite"/>
    </source>
</evidence>
<comment type="caution">
    <text evidence="2">The sequence shown here is derived from an EMBL/GenBank/DDBJ whole genome shotgun (WGS) entry which is preliminary data.</text>
</comment>
<accession>A0A640SUQ9</accession>
<dbReference type="Proteomes" id="UP000430079">
    <property type="component" value="Unassembled WGS sequence"/>
</dbReference>
<reference evidence="2 3" key="1">
    <citation type="submission" date="2019-12" db="EMBL/GenBank/DDBJ databases">
        <title>Whole genome shotgun sequence of Streptomyces hygroscopicus subsp. glebosus NBRC 13786.</title>
        <authorList>
            <person name="Ichikawa N."/>
            <person name="Kimura A."/>
            <person name="Kitahashi Y."/>
            <person name="Komaki H."/>
            <person name="Tamura T."/>
        </authorList>
    </citation>
    <scope>NUCLEOTIDE SEQUENCE [LARGE SCALE GENOMIC DNA]</scope>
    <source>
        <strain evidence="2 3">NBRC 13786</strain>
    </source>
</reference>
<dbReference type="EMBL" id="BLIO01000001">
    <property type="protein sequence ID" value="GFE14740.1"/>
    <property type="molecule type" value="Genomic_DNA"/>
</dbReference>
<feature type="compositionally biased region" description="Basic and acidic residues" evidence="1">
    <location>
        <begin position="73"/>
        <end position="88"/>
    </location>
</feature>
<evidence type="ECO:0000313" key="3">
    <source>
        <dbReference type="Proteomes" id="UP000430079"/>
    </source>
</evidence>
<gene>
    <name evidence="2" type="ORF">Sgleb_27870</name>
</gene>
<name>A0A640SUQ9_9ACTN</name>
<dbReference type="AlphaFoldDB" id="A0A640SUQ9"/>
<proteinExistence type="predicted"/>
<organism evidence="2 3">
    <name type="scientific">Streptomyces glebosus</name>
    <dbReference type="NCBI Taxonomy" id="249580"/>
    <lineage>
        <taxon>Bacteria</taxon>
        <taxon>Bacillati</taxon>
        <taxon>Actinomycetota</taxon>
        <taxon>Actinomycetes</taxon>
        <taxon>Kitasatosporales</taxon>
        <taxon>Streptomycetaceae</taxon>
        <taxon>Streptomyces</taxon>
    </lineage>
</organism>
<evidence type="ECO:0000313" key="2">
    <source>
        <dbReference type="EMBL" id="GFE14740.1"/>
    </source>
</evidence>
<feature type="region of interest" description="Disordered" evidence="1">
    <location>
        <begin position="47"/>
        <end position="101"/>
    </location>
</feature>
<protein>
    <submittedName>
        <fullName evidence="2">Uncharacterized protein</fullName>
    </submittedName>
</protein>